<evidence type="ECO:0000313" key="2">
    <source>
        <dbReference type="Proteomes" id="UP000323105"/>
    </source>
</evidence>
<evidence type="ECO:0000313" key="1">
    <source>
        <dbReference type="EMBL" id="GEQ73211.1"/>
    </source>
</evidence>
<dbReference type="Proteomes" id="UP000323105">
    <property type="component" value="Unassembled WGS sequence"/>
</dbReference>
<organism evidence="1 2">
    <name type="scientific">Comamonas testosteroni</name>
    <name type="common">Pseudomonas testosteroni</name>
    <dbReference type="NCBI Taxonomy" id="285"/>
    <lineage>
        <taxon>Bacteria</taxon>
        <taxon>Pseudomonadati</taxon>
        <taxon>Pseudomonadota</taxon>
        <taxon>Betaproteobacteria</taxon>
        <taxon>Burkholderiales</taxon>
        <taxon>Comamonadaceae</taxon>
        <taxon>Comamonas</taxon>
    </lineage>
</organism>
<comment type="caution">
    <text evidence="1">The sequence shown here is derived from an EMBL/GenBank/DDBJ whole genome shotgun (WGS) entry which is preliminary data.</text>
</comment>
<reference evidence="1 2" key="1">
    <citation type="journal article" date="2019" name="Microbiol. Resour. Announc.">
        <title>Draft Genome Sequence of Comamonas testosteroni TA441, a Bacterium That Has a Cryptic Phenol Degradation Gene Cluster.</title>
        <authorList>
            <person name="Arai H."/>
            <person name="Ishii M."/>
        </authorList>
    </citation>
    <scope>NUCLEOTIDE SEQUENCE [LARGE SCALE GENOMIC DNA]</scope>
    <source>
        <strain evidence="1 2">TA441</strain>
    </source>
</reference>
<name>A0A5A7M8A2_COMTE</name>
<dbReference type="AlphaFoldDB" id="A0A5A7M8A2"/>
<proteinExistence type="predicted"/>
<sequence length="171" mass="19110">MTSTPNTSLQPTAAANYVVQAARVAAQSRMEGAAQFLKLEVPADGVLCKLRLPSMAGQQRWLQFIWPGVLQLVDGQGTVLKETIAGWMERDMPYELSLLRKRKKADAVLLTAVWRRPHRAPFRLTFDASGVLRVCHARTKDCYGYSEPGIPSVLSRNYTGLSFHDLLPRLQ</sequence>
<protein>
    <submittedName>
        <fullName evidence="1">Uncharacterized protein</fullName>
    </submittedName>
</protein>
<dbReference type="RefSeq" id="WP_149354349.1">
    <property type="nucleotide sequence ID" value="NZ_BKBW01000001.1"/>
</dbReference>
<gene>
    <name evidence="1" type="ORF">CTTA_0216</name>
</gene>
<accession>A0A5A7M8A2</accession>
<dbReference type="EMBL" id="BKBW01000001">
    <property type="protein sequence ID" value="GEQ73211.1"/>
    <property type="molecule type" value="Genomic_DNA"/>
</dbReference>